<keyword evidence="6" id="KW-1185">Reference proteome</keyword>
<dbReference type="InterPro" id="IPR041698">
    <property type="entry name" value="Methyltransf_25"/>
</dbReference>
<gene>
    <name evidence="5" type="ORF">BJ684DRAFT_12455</name>
</gene>
<evidence type="ECO:0000256" key="3">
    <source>
        <dbReference type="PROSITE-ProRule" id="PRU01022"/>
    </source>
</evidence>
<dbReference type="Pfam" id="PF13649">
    <property type="entry name" value="Methyltransf_25"/>
    <property type="match status" value="1"/>
</dbReference>
<evidence type="ECO:0000313" key="6">
    <source>
        <dbReference type="Proteomes" id="UP000267251"/>
    </source>
</evidence>
<evidence type="ECO:0000259" key="4">
    <source>
        <dbReference type="PROSITE" id="PS51685"/>
    </source>
</evidence>
<dbReference type="InterPro" id="IPR050447">
    <property type="entry name" value="Erg6_SMT_methyltransf"/>
</dbReference>
<feature type="non-terminal residue" evidence="5">
    <location>
        <position position="192"/>
    </location>
</feature>
<feature type="domain" description="SAM-dependent methyltransferase Erg6/SMT-type" evidence="4">
    <location>
        <begin position="74"/>
        <end position="192"/>
    </location>
</feature>
<name>A0A4P9Y1S5_9FUNG</name>
<dbReference type="AlphaFoldDB" id="A0A4P9Y1S5"/>
<dbReference type="CDD" id="cd02440">
    <property type="entry name" value="AdoMet_MTases"/>
    <property type="match status" value="1"/>
</dbReference>
<evidence type="ECO:0000313" key="5">
    <source>
        <dbReference type="EMBL" id="RKP11780.1"/>
    </source>
</evidence>
<keyword evidence="3 5" id="KW-0489">Methyltransferase</keyword>
<dbReference type="SUPFAM" id="SSF53335">
    <property type="entry name" value="S-adenosyl-L-methionine-dependent methyltransferases"/>
    <property type="match status" value="1"/>
</dbReference>
<dbReference type="InterPro" id="IPR030384">
    <property type="entry name" value="MeTrfase_SMT"/>
</dbReference>
<dbReference type="InterPro" id="IPR029063">
    <property type="entry name" value="SAM-dependent_MTases_sf"/>
</dbReference>
<protein>
    <submittedName>
        <fullName evidence="5">S-adenosyl-L-methionine-dependent methyltransferase</fullName>
    </submittedName>
</protein>
<keyword evidence="3" id="KW-0949">S-adenosyl-L-methionine</keyword>
<proteinExistence type="inferred from homology"/>
<evidence type="ECO:0000256" key="2">
    <source>
        <dbReference type="ARBA" id="ARBA00038188"/>
    </source>
</evidence>
<dbReference type="OrthoDB" id="540004at2759"/>
<comment type="similarity">
    <text evidence="2 3">Belongs to the class I-like SAM-binding methyltransferase superfamily. Erg6/SMT family.</text>
</comment>
<dbReference type="Proteomes" id="UP000267251">
    <property type="component" value="Unassembled WGS sequence"/>
</dbReference>
<dbReference type="EMBL" id="KZ988659">
    <property type="protein sequence ID" value="RKP11780.1"/>
    <property type="molecule type" value="Genomic_DNA"/>
</dbReference>
<reference evidence="6" key="1">
    <citation type="journal article" date="2018" name="Nat. Microbiol.">
        <title>Leveraging single-cell genomics to expand the fungal tree of life.</title>
        <authorList>
            <person name="Ahrendt S.R."/>
            <person name="Quandt C.A."/>
            <person name="Ciobanu D."/>
            <person name="Clum A."/>
            <person name="Salamov A."/>
            <person name="Andreopoulos B."/>
            <person name="Cheng J.F."/>
            <person name="Woyke T."/>
            <person name="Pelin A."/>
            <person name="Henrissat B."/>
            <person name="Reynolds N.K."/>
            <person name="Benny G.L."/>
            <person name="Smith M.E."/>
            <person name="James T.Y."/>
            <person name="Grigoriev I.V."/>
        </authorList>
    </citation>
    <scope>NUCLEOTIDE SEQUENCE [LARGE SCALE GENOMIC DNA]</scope>
</reference>
<dbReference type="Gene3D" id="3.40.50.150">
    <property type="entry name" value="Vaccinia Virus protein VP39"/>
    <property type="match status" value="1"/>
</dbReference>
<dbReference type="PANTHER" id="PTHR44068">
    <property type="entry name" value="ZGC:194242"/>
    <property type="match status" value="1"/>
</dbReference>
<accession>A0A4P9Y1S5</accession>
<dbReference type="PROSITE" id="PS51685">
    <property type="entry name" value="SAM_MT_ERG6_SMT"/>
    <property type="match status" value="1"/>
</dbReference>
<evidence type="ECO:0000256" key="1">
    <source>
        <dbReference type="ARBA" id="ARBA00022679"/>
    </source>
</evidence>
<sequence>MSPAIESTAEEANLHHGMINEDAGIVQRLSSKPKEIHSLGVDQYRAFWKTKEEETSPEERSRRLTEYTSLTNTYYNLATDFYEYGWGRSFHFARMHIGESFAASIARHEHYLAMRLGLREGMRVLDVGCGVGGPQREIAHFTGAHITGFNNNSYQLTRAEAYALKEGISELCSYHKGDFMQMTGIPDGAYDA</sequence>
<keyword evidence="1 3" id="KW-0808">Transferase</keyword>
<dbReference type="PANTHER" id="PTHR44068:SF1">
    <property type="entry name" value="HYPOTHETICAL LOC100005854"/>
    <property type="match status" value="1"/>
</dbReference>
<dbReference type="GO" id="GO:0005783">
    <property type="term" value="C:endoplasmic reticulum"/>
    <property type="evidence" value="ECO:0007669"/>
    <property type="project" value="TreeGrafter"/>
</dbReference>
<dbReference type="GO" id="GO:0006696">
    <property type="term" value="P:ergosterol biosynthetic process"/>
    <property type="evidence" value="ECO:0007669"/>
    <property type="project" value="TreeGrafter"/>
</dbReference>
<dbReference type="GO" id="GO:0003838">
    <property type="term" value="F:sterol 24-C-methyltransferase activity"/>
    <property type="evidence" value="ECO:0007669"/>
    <property type="project" value="TreeGrafter"/>
</dbReference>
<dbReference type="GO" id="GO:0032259">
    <property type="term" value="P:methylation"/>
    <property type="evidence" value="ECO:0007669"/>
    <property type="project" value="UniProtKB-KW"/>
</dbReference>
<organism evidence="5 6">
    <name type="scientific">Piptocephalis cylindrospora</name>
    <dbReference type="NCBI Taxonomy" id="1907219"/>
    <lineage>
        <taxon>Eukaryota</taxon>
        <taxon>Fungi</taxon>
        <taxon>Fungi incertae sedis</taxon>
        <taxon>Zoopagomycota</taxon>
        <taxon>Zoopagomycotina</taxon>
        <taxon>Zoopagomycetes</taxon>
        <taxon>Zoopagales</taxon>
        <taxon>Piptocephalidaceae</taxon>
        <taxon>Piptocephalis</taxon>
    </lineage>
</organism>